<dbReference type="InterPro" id="IPR004033">
    <property type="entry name" value="UbiE/COQ5_MeTrFase"/>
</dbReference>
<dbReference type="AlphaFoldDB" id="A0A9D0YQE5"/>
<evidence type="ECO:0000313" key="7">
    <source>
        <dbReference type="Proteomes" id="UP000606463"/>
    </source>
</evidence>
<dbReference type="Pfam" id="PF01209">
    <property type="entry name" value="Ubie_methyltran"/>
    <property type="match status" value="1"/>
</dbReference>
<protein>
    <recommendedName>
        <fullName evidence="5">Demethylmenaquinone methyltransferase</fullName>
        <ecNumber evidence="5">2.1.1.163</ecNumber>
    </recommendedName>
</protein>
<keyword evidence="2 5" id="KW-0489">Methyltransferase</keyword>
<dbReference type="Gene3D" id="3.40.50.150">
    <property type="entry name" value="Vaccinia Virus protein VP39"/>
    <property type="match status" value="1"/>
</dbReference>
<organism evidence="6 7">
    <name type="scientific">Aquifex aeolicus</name>
    <dbReference type="NCBI Taxonomy" id="63363"/>
    <lineage>
        <taxon>Bacteria</taxon>
        <taxon>Pseudomonadati</taxon>
        <taxon>Aquificota</taxon>
        <taxon>Aquificia</taxon>
        <taxon>Aquificales</taxon>
        <taxon>Aquificaceae</taxon>
        <taxon>Aquifex</taxon>
    </lineage>
</organism>
<proteinExistence type="inferred from homology"/>
<keyword evidence="1 5" id="KW-0474">Menaquinone biosynthesis</keyword>
<dbReference type="EMBL" id="DQVE01000054">
    <property type="protein sequence ID" value="HIP98744.1"/>
    <property type="molecule type" value="Genomic_DNA"/>
</dbReference>
<dbReference type="Proteomes" id="UP000606463">
    <property type="component" value="Unassembled WGS sequence"/>
</dbReference>
<dbReference type="PROSITE" id="PS01184">
    <property type="entry name" value="UBIE_2"/>
    <property type="match status" value="1"/>
</dbReference>
<name>A0A9D0YQE5_AQUAO</name>
<keyword evidence="4 5" id="KW-0949">S-adenosyl-L-methionine</keyword>
<dbReference type="PROSITE" id="PS51608">
    <property type="entry name" value="SAM_MT_UBIE"/>
    <property type="match status" value="1"/>
</dbReference>
<evidence type="ECO:0000256" key="3">
    <source>
        <dbReference type="ARBA" id="ARBA00022679"/>
    </source>
</evidence>
<dbReference type="GO" id="GO:0032259">
    <property type="term" value="P:methylation"/>
    <property type="evidence" value="ECO:0007669"/>
    <property type="project" value="UniProtKB-KW"/>
</dbReference>
<comment type="catalytic activity">
    <reaction evidence="5">
        <text>a 2-demethylmenaquinol + S-adenosyl-L-methionine = a menaquinol + S-adenosyl-L-homocysteine + H(+)</text>
        <dbReference type="Rhea" id="RHEA:42640"/>
        <dbReference type="Rhea" id="RHEA-COMP:9539"/>
        <dbReference type="Rhea" id="RHEA-COMP:9563"/>
        <dbReference type="ChEBI" id="CHEBI:15378"/>
        <dbReference type="ChEBI" id="CHEBI:18151"/>
        <dbReference type="ChEBI" id="CHEBI:55437"/>
        <dbReference type="ChEBI" id="CHEBI:57856"/>
        <dbReference type="ChEBI" id="CHEBI:59789"/>
        <dbReference type="EC" id="2.1.1.163"/>
    </reaction>
</comment>
<sequence length="221" mass="25180">MGKKENSVRVFDRIADRYEVIAKFFSFGILPYWFKRLLEGVERGERVLDVACGSGILFGELSKRFKIVIGLDYSLPMLLMAKKKKIARAYLVRGDALKLPFKDETFDAAVVSLGLRHFGDTESSLREIFRVLKKGGTLHILEVGIPQNPFLEKLFLSFLKGVILPIGKLLSKGEVFDHLFGSIVRFPHGEKLNKLLKEIGFERTNYESVNFGIAYIYRAKK</sequence>
<dbReference type="NCBIfam" id="TIGR01934">
    <property type="entry name" value="MenG_MenH_UbiE"/>
    <property type="match status" value="1"/>
</dbReference>
<keyword evidence="6" id="KW-0830">Ubiquinone</keyword>
<evidence type="ECO:0000256" key="4">
    <source>
        <dbReference type="ARBA" id="ARBA00022691"/>
    </source>
</evidence>
<evidence type="ECO:0000313" key="6">
    <source>
        <dbReference type="EMBL" id="HIP98744.1"/>
    </source>
</evidence>
<reference evidence="6" key="1">
    <citation type="journal article" date="2020" name="ISME J.">
        <title>Gammaproteobacteria mediating utilization of methyl-, sulfur- and petroleum organic compounds in deep ocean hydrothermal plumes.</title>
        <authorList>
            <person name="Zhou Z."/>
            <person name="Liu Y."/>
            <person name="Pan J."/>
            <person name="Cron B.R."/>
            <person name="Toner B.M."/>
            <person name="Anantharaman K."/>
            <person name="Breier J.A."/>
            <person name="Dick G.J."/>
            <person name="Li M."/>
        </authorList>
    </citation>
    <scope>NUCLEOTIDE SEQUENCE</scope>
    <source>
        <strain evidence="6">SZUA-1501</strain>
    </source>
</reference>
<dbReference type="InterPro" id="IPR029063">
    <property type="entry name" value="SAM-dependent_MTases_sf"/>
</dbReference>
<dbReference type="PANTHER" id="PTHR43591:SF24">
    <property type="entry name" value="2-METHOXY-6-POLYPRENYL-1,4-BENZOQUINOL METHYLASE, MITOCHONDRIAL"/>
    <property type="match status" value="1"/>
</dbReference>
<evidence type="ECO:0000256" key="2">
    <source>
        <dbReference type="ARBA" id="ARBA00022603"/>
    </source>
</evidence>
<evidence type="ECO:0000256" key="1">
    <source>
        <dbReference type="ARBA" id="ARBA00022428"/>
    </source>
</evidence>
<comment type="caution">
    <text evidence="6">The sequence shown here is derived from an EMBL/GenBank/DDBJ whole genome shotgun (WGS) entry which is preliminary data.</text>
</comment>
<dbReference type="HAMAP" id="MF_01813">
    <property type="entry name" value="MenG_UbiE_methyltr"/>
    <property type="match status" value="1"/>
</dbReference>
<feature type="binding site" evidence="5">
    <location>
        <position position="54"/>
    </location>
    <ligand>
        <name>S-adenosyl-L-methionine</name>
        <dbReference type="ChEBI" id="CHEBI:59789"/>
    </ligand>
</feature>
<feature type="binding site" evidence="5">
    <location>
        <position position="112"/>
    </location>
    <ligand>
        <name>S-adenosyl-L-methionine</name>
        <dbReference type="ChEBI" id="CHEBI:59789"/>
    </ligand>
</feature>
<gene>
    <name evidence="5" type="primary">menG</name>
    <name evidence="6" type="ORF">EYH37_05230</name>
</gene>
<feature type="binding site" evidence="5">
    <location>
        <begin position="95"/>
        <end position="96"/>
    </location>
    <ligand>
        <name>S-adenosyl-L-methionine</name>
        <dbReference type="ChEBI" id="CHEBI:59789"/>
    </ligand>
</feature>
<dbReference type="SUPFAM" id="SSF53335">
    <property type="entry name" value="S-adenosyl-L-methionine-dependent methyltransferases"/>
    <property type="match status" value="1"/>
</dbReference>
<comment type="pathway">
    <text evidence="5">Quinol/quinone metabolism; menaquinone biosynthesis; menaquinol from 1,4-dihydroxy-2-naphthoate: step 2/2.</text>
</comment>
<accession>A0A9D0YQE5</accession>
<dbReference type="GO" id="GO:0009234">
    <property type="term" value="P:menaquinone biosynthetic process"/>
    <property type="evidence" value="ECO:0007669"/>
    <property type="project" value="UniProtKB-UniRule"/>
</dbReference>
<dbReference type="GO" id="GO:0043770">
    <property type="term" value="F:demethylmenaquinone methyltransferase activity"/>
    <property type="evidence" value="ECO:0007669"/>
    <property type="project" value="UniProtKB-UniRule"/>
</dbReference>
<feature type="binding site" evidence="5">
    <location>
        <position position="72"/>
    </location>
    <ligand>
        <name>S-adenosyl-L-methionine</name>
        <dbReference type="ChEBI" id="CHEBI:59789"/>
    </ligand>
</feature>
<comment type="similarity">
    <text evidence="5">Belongs to the class I-like SAM-binding methyltransferase superfamily. MenG/UbiE family.</text>
</comment>
<dbReference type="PANTHER" id="PTHR43591">
    <property type="entry name" value="METHYLTRANSFERASE"/>
    <property type="match status" value="1"/>
</dbReference>
<dbReference type="CDD" id="cd02440">
    <property type="entry name" value="AdoMet_MTases"/>
    <property type="match status" value="1"/>
</dbReference>
<dbReference type="EC" id="2.1.1.163" evidence="5"/>
<evidence type="ECO:0000256" key="5">
    <source>
        <dbReference type="HAMAP-Rule" id="MF_01813"/>
    </source>
</evidence>
<dbReference type="InterPro" id="IPR023576">
    <property type="entry name" value="UbiE/COQ5_MeTrFase_CS"/>
</dbReference>
<comment type="function">
    <text evidence="5">Methyltransferase required for the conversion of demethylmenaquinol (DMKH2) to menaquinol (MKH2).</text>
</comment>
<keyword evidence="3 5" id="KW-0808">Transferase</keyword>